<evidence type="ECO:0000313" key="1">
    <source>
        <dbReference type="EMBL" id="GFO19682.1"/>
    </source>
</evidence>
<organism evidence="1 2">
    <name type="scientific">Plakobranchus ocellatus</name>
    <dbReference type="NCBI Taxonomy" id="259542"/>
    <lineage>
        <taxon>Eukaryota</taxon>
        <taxon>Metazoa</taxon>
        <taxon>Spiralia</taxon>
        <taxon>Lophotrochozoa</taxon>
        <taxon>Mollusca</taxon>
        <taxon>Gastropoda</taxon>
        <taxon>Heterobranchia</taxon>
        <taxon>Euthyneura</taxon>
        <taxon>Panpulmonata</taxon>
        <taxon>Sacoglossa</taxon>
        <taxon>Placobranchoidea</taxon>
        <taxon>Plakobranchidae</taxon>
        <taxon>Plakobranchus</taxon>
    </lineage>
</organism>
<proteinExistence type="predicted"/>
<dbReference type="EMBL" id="BLXT01005078">
    <property type="protein sequence ID" value="GFO19682.1"/>
    <property type="molecule type" value="Genomic_DNA"/>
</dbReference>
<reference evidence="1 2" key="1">
    <citation type="journal article" date="2021" name="Elife">
        <title>Chloroplast acquisition without the gene transfer in kleptoplastic sea slugs, Plakobranchus ocellatus.</title>
        <authorList>
            <person name="Maeda T."/>
            <person name="Takahashi S."/>
            <person name="Yoshida T."/>
            <person name="Shimamura S."/>
            <person name="Takaki Y."/>
            <person name="Nagai Y."/>
            <person name="Toyoda A."/>
            <person name="Suzuki Y."/>
            <person name="Arimoto A."/>
            <person name="Ishii H."/>
            <person name="Satoh N."/>
            <person name="Nishiyama T."/>
            <person name="Hasebe M."/>
            <person name="Maruyama T."/>
            <person name="Minagawa J."/>
            <person name="Obokata J."/>
            <person name="Shigenobu S."/>
        </authorList>
    </citation>
    <scope>NUCLEOTIDE SEQUENCE [LARGE SCALE GENOMIC DNA]</scope>
</reference>
<keyword evidence="2" id="KW-1185">Reference proteome</keyword>
<dbReference type="Proteomes" id="UP000735302">
    <property type="component" value="Unassembled WGS sequence"/>
</dbReference>
<sequence>MLETGKVELLEYFKATTGRTGRKTHPAFSMLRYLVRGKLPLTPLTEIRPLRSHDIPISLEKKSKEMMLRRAGCSVTANNECRGRQALCPLSRGPLQPPLKNQSICPDNHIHIERERLVHVCCEPWLCLKSNKE</sequence>
<comment type="caution">
    <text evidence="1">The sequence shown here is derived from an EMBL/GenBank/DDBJ whole genome shotgun (WGS) entry which is preliminary data.</text>
</comment>
<dbReference type="AlphaFoldDB" id="A0AAV4BL93"/>
<gene>
    <name evidence="1" type="ORF">PoB_004618700</name>
</gene>
<evidence type="ECO:0000313" key="2">
    <source>
        <dbReference type="Proteomes" id="UP000735302"/>
    </source>
</evidence>
<protein>
    <submittedName>
        <fullName evidence="1">Uncharacterized protein</fullName>
    </submittedName>
</protein>
<name>A0AAV4BL93_9GAST</name>
<accession>A0AAV4BL93</accession>